<protein>
    <submittedName>
        <fullName evidence="2">Uncharacterized protein</fullName>
    </submittedName>
</protein>
<sequence length="271" mass="29531">MADAEFGKTTVVAPTFGQKMRALFCCGEYDEEYDESPRRSMQISGPTDFRRQDVNIAGLTEEEAAEIREKSRRDAQRMFHNLQPLQSSPSGNFAERPPHAMNAIPSYEQFTQPRAAPTPGSSPLSPTSPQFGTNPRQPPSPGAMARGNANRVSGFYGSDNIHASTTRSASGTLGDRVKAHSRKISDSFRKSGLPTQQGHSPPGYYGHTDSQVEMRHLMGSTNASSKTHLSTSIRGGADGKVSDDSFSQMSDDDRYQRFDSGLGSKGGDYRI</sequence>
<keyword evidence="3" id="KW-1185">Reference proteome</keyword>
<feature type="region of interest" description="Disordered" evidence="1">
    <location>
        <begin position="111"/>
        <end position="271"/>
    </location>
</feature>
<evidence type="ECO:0000313" key="2">
    <source>
        <dbReference type="EMBL" id="USW56962.1"/>
    </source>
</evidence>
<evidence type="ECO:0000313" key="3">
    <source>
        <dbReference type="Proteomes" id="UP001056384"/>
    </source>
</evidence>
<feature type="compositionally biased region" description="Low complexity" evidence="1">
    <location>
        <begin position="117"/>
        <end position="129"/>
    </location>
</feature>
<reference evidence="2" key="1">
    <citation type="submission" date="2022-06" db="EMBL/GenBank/DDBJ databases">
        <title>Complete genome sequences of two strains of the flax pathogen Septoria linicola.</title>
        <authorList>
            <person name="Lapalu N."/>
            <person name="Simon A."/>
            <person name="Demenou B."/>
            <person name="Paumier D."/>
            <person name="Guillot M.-P."/>
            <person name="Gout L."/>
            <person name="Valade R."/>
        </authorList>
    </citation>
    <scope>NUCLEOTIDE SEQUENCE</scope>
    <source>
        <strain evidence="2">SE15195</strain>
    </source>
</reference>
<accession>A0A9Q9AW21</accession>
<feature type="compositionally biased region" description="Basic and acidic residues" evidence="1">
    <location>
        <begin position="175"/>
        <end position="189"/>
    </location>
</feature>
<dbReference type="OrthoDB" id="5226159at2759"/>
<proteinExistence type="predicted"/>
<organism evidence="2 3">
    <name type="scientific">Septoria linicola</name>
    <dbReference type="NCBI Taxonomy" id="215465"/>
    <lineage>
        <taxon>Eukaryota</taxon>
        <taxon>Fungi</taxon>
        <taxon>Dikarya</taxon>
        <taxon>Ascomycota</taxon>
        <taxon>Pezizomycotina</taxon>
        <taxon>Dothideomycetes</taxon>
        <taxon>Dothideomycetidae</taxon>
        <taxon>Mycosphaerellales</taxon>
        <taxon>Mycosphaerellaceae</taxon>
        <taxon>Septoria</taxon>
    </lineage>
</organism>
<evidence type="ECO:0000256" key="1">
    <source>
        <dbReference type="SAM" id="MobiDB-lite"/>
    </source>
</evidence>
<dbReference type="EMBL" id="CP099426">
    <property type="protein sequence ID" value="USW56962.1"/>
    <property type="molecule type" value="Genomic_DNA"/>
</dbReference>
<feature type="compositionally biased region" description="Polar residues" evidence="1">
    <location>
        <begin position="161"/>
        <end position="171"/>
    </location>
</feature>
<gene>
    <name evidence="2" type="ORF">Slin15195_G102810</name>
</gene>
<name>A0A9Q9AW21_9PEZI</name>
<dbReference type="Proteomes" id="UP001056384">
    <property type="component" value="Chromosome 9"/>
</dbReference>
<dbReference type="AlphaFoldDB" id="A0A9Q9AW21"/>
<feature type="compositionally biased region" description="Polar residues" evidence="1">
    <location>
        <begin position="219"/>
        <end position="233"/>
    </location>
</feature>